<dbReference type="InterPro" id="IPR050953">
    <property type="entry name" value="N4_N6_ade-DNA_methylase"/>
</dbReference>
<dbReference type="GO" id="GO:0003676">
    <property type="term" value="F:nucleic acid binding"/>
    <property type="evidence" value="ECO:0007669"/>
    <property type="project" value="InterPro"/>
</dbReference>
<dbReference type="CDD" id="cd02440">
    <property type="entry name" value="AdoMet_MTases"/>
    <property type="match status" value="1"/>
</dbReference>
<dbReference type="InParanoid" id="L0HGU3"/>
<dbReference type="Gene3D" id="3.40.50.150">
    <property type="entry name" value="Vaccinia Virus protein VP39"/>
    <property type="match status" value="1"/>
</dbReference>
<dbReference type="GO" id="GO:0009007">
    <property type="term" value="F:site-specific DNA-methyltransferase (adenine-specific) activity"/>
    <property type="evidence" value="ECO:0007669"/>
    <property type="project" value="UniProtKB-EC"/>
</dbReference>
<evidence type="ECO:0000256" key="6">
    <source>
        <dbReference type="ARBA" id="ARBA00047942"/>
    </source>
</evidence>
<evidence type="ECO:0000313" key="8">
    <source>
        <dbReference type="EMBL" id="AGB02289.1"/>
    </source>
</evidence>
<reference evidence="9" key="1">
    <citation type="submission" date="2011-12" db="EMBL/GenBank/DDBJ databases">
        <title>Complete sequence of Methanoregula formicicum SMSP.</title>
        <authorList>
            <person name="Lucas S."/>
            <person name="Han J."/>
            <person name="Lapidus A."/>
            <person name="Cheng J.-F."/>
            <person name="Goodwin L."/>
            <person name="Pitluck S."/>
            <person name="Peters L."/>
            <person name="Ovchinnikova G."/>
            <person name="Teshima H."/>
            <person name="Detter J.C."/>
            <person name="Han C."/>
            <person name="Tapia R."/>
            <person name="Land M."/>
            <person name="Hauser L."/>
            <person name="Kyrpides N."/>
            <person name="Ivanova N."/>
            <person name="Pagani I."/>
            <person name="Imachi H."/>
            <person name="Tamaki H."/>
            <person name="Sekiguchi Y."/>
            <person name="Kamagata Y."/>
            <person name="Cadillo-Quiroz H."/>
            <person name="Zinder S."/>
            <person name="Liu W.-T."/>
            <person name="Woyke T."/>
        </authorList>
    </citation>
    <scope>NUCLEOTIDE SEQUENCE [LARGE SCALE GENOMIC DNA]</scope>
    <source>
        <strain evidence="9">DSM 22288 / NBRC 105244 / SMSP</strain>
    </source>
</reference>
<evidence type="ECO:0000256" key="2">
    <source>
        <dbReference type="ARBA" id="ARBA00011900"/>
    </source>
</evidence>
<dbReference type="InterPro" id="IPR011639">
    <property type="entry name" value="MethylTrfase_TaqI-like_dom"/>
</dbReference>
<keyword evidence="5" id="KW-0949">S-adenosyl-L-methionine</keyword>
<proteinExistence type="inferred from homology"/>
<keyword evidence="9" id="KW-1185">Reference proteome</keyword>
<dbReference type="SUPFAM" id="SSF53335">
    <property type="entry name" value="S-adenosyl-L-methionine-dependent methyltransferases"/>
    <property type="match status" value="1"/>
</dbReference>
<organism evidence="8 9">
    <name type="scientific">Methanoregula formicica (strain DSM 22288 / NBRC 105244 / SMSP)</name>
    <dbReference type="NCBI Taxonomy" id="593750"/>
    <lineage>
        <taxon>Archaea</taxon>
        <taxon>Methanobacteriati</taxon>
        <taxon>Methanobacteriota</taxon>
        <taxon>Stenosarchaea group</taxon>
        <taxon>Methanomicrobia</taxon>
        <taxon>Methanomicrobiales</taxon>
        <taxon>Methanoregulaceae</taxon>
        <taxon>Methanoregula</taxon>
    </lineage>
</organism>
<evidence type="ECO:0000256" key="3">
    <source>
        <dbReference type="ARBA" id="ARBA00022603"/>
    </source>
</evidence>
<comment type="catalytic activity">
    <reaction evidence="6">
        <text>a 2'-deoxyadenosine in DNA + S-adenosyl-L-methionine = an N(6)-methyl-2'-deoxyadenosine in DNA + S-adenosyl-L-homocysteine + H(+)</text>
        <dbReference type="Rhea" id="RHEA:15197"/>
        <dbReference type="Rhea" id="RHEA-COMP:12418"/>
        <dbReference type="Rhea" id="RHEA-COMP:12419"/>
        <dbReference type="ChEBI" id="CHEBI:15378"/>
        <dbReference type="ChEBI" id="CHEBI:57856"/>
        <dbReference type="ChEBI" id="CHEBI:59789"/>
        <dbReference type="ChEBI" id="CHEBI:90615"/>
        <dbReference type="ChEBI" id="CHEBI:90616"/>
        <dbReference type="EC" id="2.1.1.72"/>
    </reaction>
</comment>
<dbReference type="EC" id="2.1.1.72" evidence="2"/>
<gene>
    <name evidence="8" type="ordered locus">Metfor_1246</name>
</gene>
<dbReference type="AlphaFoldDB" id="L0HGU3"/>
<dbReference type="EMBL" id="CP003167">
    <property type="protein sequence ID" value="AGB02289.1"/>
    <property type="molecule type" value="Genomic_DNA"/>
</dbReference>
<dbReference type="Pfam" id="PF07669">
    <property type="entry name" value="Eco57I"/>
    <property type="match status" value="1"/>
</dbReference>
<dbReference type="STRING" id="593750.Metfor_1246"/>
<sequence length="595" mass="67435" precursor="true">MQNNPLKIEFNRLKVLLTAEAEKIKNPENRNKFARSICQLVLKEFWSDTCTKNGCNWKICESFVQFDKPESTGESEACDVGSILAQLPFSESSYLIGTLYTALLPQETQADFGAYYTPPALVDRLVGMVTDQGFDWKNGTVMDLSCGGGAFLSPVALRMLESYSVKDRGNPSRILELISKRLQGFEIDPFAAWMSQVLVEIVLLEICINASTRLPIIVNVCDTLETLPNNGEEVDLVIGNPPYRKITLPPHQRRIFSRSLYGHANLYGVFTDIAIRWTKPAGLIAYVTPTSFLGGQYFKSLRALLSQYAPPVLMDFISDRKGVFEDVLQETMLVVYKRTENEKEISRDQWVTVHDLKSNGPEKPVVSERIGTFLLPNGGEEPWIIPKAPDQVKLIDNLKRMRNRIVHFGFEVNTGPLVWNRHKNQMSTEKQEGNYPLIWAESIHPDGRFLFSAKKRNHRPYLTLKRNQEFLVTKKPCILIQRTTAKEQKKRIVATTLPKEFLHMHGGVVIENHVNIIKQTKSPSLASLETLAVLLNSKMIDKIFRLINGSVAVSAFELKALPLPNKSDIRHLEQLIQSGVSNSEIELAIKMMYER</sequence>
<dbReference type="Proteomes" id="UP000010824">
    <property type="component" value="Chromosome"/>
</dbReference>
<dbReference type="GO" id="GO:0006304">
    <property type="term" value="P:DNA modification"/>
    <property type="evidence" value="ECO:0007669"/>
    <property type="project" value="InterPro"/>
</dbReference>
<keyword evidence="3 8" id="KW-0489">Methyltransferase</keyword>
<dbReference type="KEGG" id="mfo:Metfor_1246"/>
<keyword evidence="4 8" id="KW-0808">Transferase</keyword>
<evidence type="ECO:0000256" key="4">
    <source>
        <dbReference type="ARBA" id="ARBA00022679"/>
    </source>
</evidence>
<dbReference type="PRINTS" id="PR00507">
    <property type="entry name" value="N12N6MTFRASE"/>
</dbReference>
<dbReference type="PROSITE" id="PS00092">
    <property type="entry name" value="N6_MTASE"/>
    <property type="match status" value="1"/>
</dbReference>
<evidence type="ECO:0000256" key="1">
    <source>
        <dbReference type="ARBA" id="ARBA00006594"/>
    </source>
</evidence>
<comment type="similarity">
    <text evidence="1">Belongs to the N(4)/N(6)-methyltransferase family.</text>
</comment>
<dbReference type="HOGENOM" id="CLU_032205_0_0_2"/>
<dbReference type="PANTHER" id="PTHR33841:SF5">
    <property type="entry name" value="DNA METHYLASE (MODIFICATION METHYLASE) (METHYLTRANSFERASE)-RELATED"/>
    <property type="match status" value="1"/>
</dbReference>
<dbReference type="PANTHER" id="PTHR33841">
    <property type="entry name" value="DNA METHYLTRANSFERASE YEEA-RELATED"/>
    <property type="match status" value="1"/>
</dbReference>
<dbReference type="eggNOG" id="arCOG03521">
    <property type="taxonomic scope" value="Archaea"/>
</dbReference>
<dbReference type="GeneID" id="14310559"/>
<dbReference type="GO" id="GO:0032259">
    <property type="term" value="P:methylation"/>
    <property type="evidence" value="ECO:0007669"/>
    <property type="project" value="UniProtKB-KW"/>
</dbReference>
<dbReference type="OrthoDB" id="45790at2157"/>
<dbReference type="InterPro" id="IPR002052">
    <property type="entry name" value="DNA_methylase_N6_adenine_CS"/>
</dbReference>
<evidence type="ECO:0000313" key="9">
    <source>
        <dbReference type="Proteomes" id="UP000010824"/>
    </source>
</evidence>
<reference evidence="8 9" key="2">
    <citation type="journal article" date="2014" name="Genome Announc.">
        <title>Complete Genome Sequence of Methanoregula formicica SMSPT, a Mesophilic Hydrogenotrophic Methanogen Isolated from a Methanogenic Upflow Anaerobic Sludge Blanket Reactor.</title>
        <authorList>
            <person name="Yamamoto K."/>
            <person name="Tamaki H."/>
            <person name="Cadillo-Quiroz H."/>
            <person name="Imachi H."/>
            <person name="Kyrpides N."/>
            <person name="Woyke T."/>
            <person name="Goodwin L."/>
            <person name="Zinder S.H."/>
            <person name="Kamagata Y."/>
            <person name="Liu W.T."/>
        </authorList>
    </citation>
    <scope>NUCLEOTIDE SEQUENCE [LARGE SCALE GENOMIC DNA]</scope>
    <source>
        <strain evidence="9">DSM 22288 / NBRC 105244 / SMSP</strain>
    </source>
</reference>
<protein>
    <recommendedName>
        <fullName evidence="2">site-specific DNA-methyltransferase (adenine-specific)</fullName>
        <ecNumber evidence="2">2.1.1.72</ecNumber>
    </recommendedName>
</protein>
<dbReference type="RefSeq" id="WP_015285252.1">
    <property type="nucleotide sequence ID" value="NC_019943.1"/>
</dbReference>
<evidence type="ECO:0000256" key="5">
    <source>
        <dbReference type="ARBA" id="ARBA00022691"/>
    </source>
</evidence>
<name>L0HGU3_METFS</name>
<accession>L0HGU3</accession>
<feature type="domain" description="Type II methyltransferase M.TaqI-like" evidence="7">
    <location>
        <begin position="230"/>
        <end position="319"/>
    </location>
</feature>
<dbReference type="REBASE" id="58703">
    <property type="entry name" value="M.MfoSMSORF1246P"/>
</dbReference>
<dbReference type="InterPro" id="IPR029063">
    <property type="entry name" value="SAM-dependent_MTases_sf"/>
</dbReference>
<dbReference type="eggNOG" id="arCOG02636">
    <property type="taxonomic scope" value="Archaea"/>
</dbReference>
<evidence type="ECO:0000259" key="7">
    <source>
        <dbReference type="Pfam" id="PF07669"/>
    </source>
</evidence>